<gene>
    <name evidence="2" type="ORF">ACD_80C00151G0023</name>
</gene>
<dbReference type="PANTHER" id="PTHR22916:SF65">
    <property type="entry name" value="SLR1065 PROTEIN"/>
    <property type="match status" value="1"/>
</dbReference>
<dbReference type="PANTHER" id="PTHR22916">
    <property type="entry name" value="GLYCOSYLTRANSFERASE"/>
    <property type="match status" value="1"/>
</dbReference>
<dbReference type="AlphaFoldDB" id="K1XWL7"/>
<protein>
    <submittedName>
        <fullName evidence="2">Glycosyl transferase family 2</fullName>
    </submittedName>
</protein>
<dbReference type="InterPro" id="IPR029044">
    <property type="entry name" value="Nucleotide-diphossugar_trans"/>
</dbReference>
<dbReference type="GO" id="GO:0016740">
    <property type="term" value="F:transferase activity"/>
    <property type="evidence" value="ECO:0007669"/>
    <property type="project" value="UniProtKB-KW"/>
</dbReference>
<dbReference type="Gene3D" id="3.90.550.10">
    <property type="entry name" value="Spore Coat Polysaccharide Biosynthesis Protein SpsA, Chain A"/>
    <property type="match status" value="1"/>
</dbReference>
<reference evidence="2" key="1">
    <citation type="journal article" date="2012" name="Science">
        <title>Fermentation, hydrogen, and sulfur metabolism in multiple uncultivated bacterial phyla.</title>
        <authorList>
            <person name="Wrighton K.C."/>
            <person name="Thomas B.C."/>
            <person name="Sharon I."/>
            <person name="Miller C.S."/>
            <person name="Castelle C.J."/>
            <person name="VerBerkmoes N.C."/>
            <person name="Wilkins M.J."/>
            <person name="Hettich R.L."/>
            <person name="Lipton M.S."/>
            <person name="Williams K.H."/>
            <person name="Long P.E."/>
            <person name="Banfield J.F."/>
        </authorList>
    </citation>
    <scope>NUCLEOTIDE SEQUENCE [LARGE SCALE GENOMIC DNA]</scope>
</reference>
<organism evidence="2">
    <name type="scientific">uncultured bacterium</name>
    <name type="common">gcode 4</name>
    <dbReference type="NCBI Taxonomy" id="1234023"/>
    <lineage>
        <taxon>Bacteria</taxon>
        <taxon>environmental samples</taxon>
    </lineage>
</organism>
<dbReference type="InterPro" id="IPR001173">
    <property type="entry name" value="Glyco_trans_2-like"/>
</dbReference>
<proteinExistence type="predicted"/>
<name>K1XWL7_9BACT</name>
<dbReference type="EMBL" id="AMFJ01036158">
    <property type="protein sequence ID" value="EKD24808.1"/>
    <property type="molecule type" value="Genomic_DNA"/>
</dbReference>
<accession>K1XWL7</accession>
<sequence>MKISIITPSYNQAEFIERTILSVITQKWDFELEYIIMDGGSTDNTIKIIQNLEFRIQNWKIKTHCKKINFIWRSEKDKGQSDAINKWLKLATWDIVTYLNSDDTYEPGALAHVVKYLWRSDKMRCYGKCRIIDTQDKEIRKWITWYKNLLWGKYSYAKLLSENFISQMTVFWKKEVMGELGYFDINEHLCMDYEYRLRIGAKYAPVYIPQYLSNFRFYQTSKSWSRFVNQFTDELRIARKYARGGHKWALFLHRINYYKIVMAYKILHLFKI</sequence>
<comment type="caution">
    <text evidence="2">The sequence shown here is derived from an EMBL/GenBank/DDBJ whole genome shotgun (WGS) entry which is preliminary data.</text>
</comment>
<dbReference type="CDD" id="cd06433">
    <property type="entry name" value="GT_2_WfgS_like"/>
    <property type="match status" value="1"/>
</dbReference>
<dbReference type="SUPFAM" id="SSF53448">
    <property type="entry name" value="Nucleotide-diphospho-sugar transferases"/>
    <property type="match status" value="1"/>
</dbReference>
<feature type="domain" description="Glycosyltransferase 2-like" evidence="1">
    <location>
        <begin position="4"/>
        <end position="144"/>
    </location>
</feature>
<evidence type="ECO:0000259" key="1">
    <source>
        <dbReference type="Pfam" id="PF00535"/>
    </source>
</evidence>
<evidence type="ECO:0000313" key="2">
    <source>
        <dbReference type="EMBL" id="EKD24808.1"/>
    </source>
</evidence>
<dbReference type="Pfam" id="PF00535">
    <property type="entry name" value="Glycos_transf_2"/>
    <property type="match status" value="1"/>
</dbReference>
<keyword evidence="2" id="KW-0808">Transferase</keyword>